<dbReference type="AlphaFoldDB" id="A0A8B6E985"/>
<gene>
    <name evidence="1" type="ORF">MGAL_10B028804</name>
</gene>
<proteinExistence type="predicted"/>
<dbReference type="PANTHER" id="PTHR13192">
    <property type="entry name" value="MY011 PROTEIN"/>
    <property type="match status" value="1"/>
</dbReference>
<dbReference type="Pfam" id="PF10229">
    <property type="entry name" value="MMADHC"/>
    <property type="match status" value="1"/>
</dbReference>
<feature type="non-terminal residue" evidence="1">
    <location>
        <position position="386"/>
    </location>
</feature>
<dbReference type="PANTHER" id="PTHR13192:SF3">
    <property type="entry name" value="COBALAMIN TRAFFICKING PROTEIN CBLD"/>
    <property type="match status" value="1"/>
</dbReference>
<sequence>MVSASTDETKIFIINLCFGLFHFHDWKSRSLHEEVQGYYVENRKYSLHWRRRETYILHVYQLIVGKKICDQEKMAARLITKSGRVTAYLPNLNAAVNHFRTFSTHYLKDQHITLCSDESSNGNIKYDISPELGPFGPLDKRFPLPGHVGLKNNSVKTTMVTQPVLYREPVNIDEFLTKNNLEKRQQEVFQQAQEVIEDQFLGEPSPGDNLECIAQQCPDRLKRDVQDLFPERDLKKTNLTVIVISQKTTNDMSGWSEEVEEERENLLAEFNEAATDICNVLMEAGYWADFIDPSCGKPFLGPHTNATMFETDERYRTFGFEIDDLGCCKVLRHHLWGTHSYVGCLFTDAPLDHPFINTLVVIKSPVPSGGRGGGDDKMPLFDTVDE</sequence>
<evidence type="ECO:0000313" key="1">
    <source>
        <dbReference type="EMBL" id="VDI30716.1"/>
    </source>
</evidence>
<dbReference type="OrthoDB" id="10263782at2759"/>
<dbReference type="InterPro" id="IPR019362">
    <property type="entry name" value="MMADHC"/>
</dbReference>
<comment type="caution">
    <text evidence="1">The sequence shown here is derived from an EMBL/GenBank/DDBJ whole genome shotgun (WGS) entry which is preliminary data.</text>
</comment>
<dbReference type="EMBL" id="UYJE01004720">
    <property type="protein sequence ID" value="VDI30716.1"/>
    <property type="molecule type" value="Genomic_DNA"/>
</dbReference>
<keyword evidence="2" id="KW-1185">Reference proteome</keyword>
<name>A0A8B6E985_MYTGA</name>
<dbReference type="GO" id="GO:0005739">
    <property type="term" value="C:mitochondrion"/>
    <property type="evidence" value="ECO:0007669"/>
    <property type="project" value="TreeGrafter"/>
</dbReference>
<organism evidence="1 2">
    <name type="scientific">Mytilus galloprovincialis</name>
    <name type="common">Mediterranean mussel</name>
    <dbReference type="NCBI Taxonomy" id="29158"/>
    <lineage>
        <taxon>Eukaryota</taxon>
        <taxon>Metazoa</taxon>
        <taxon>Spiralia</taxon>
        <taxon>Lophotrochozoa</taxon>
        <taxon>Mollusca</taxon>
        <taxon>Bivalvia</taxon>
        <taxon>Autobranchia</taxon>
        <taxon>Pteriomorphia</taxon>
        <taxon>Mytilida</taxon>
        <taxon>Mytiloidea</taxon>
        <taxon>Mytilidae</taxon>
        <taxon>Mytilinae</taxon>
        <taxon>Mytilus</taxon>
    </lineage>
</organism>
<protein>
    <submittedName>
        <fullName evidence="1">Uncharacterized protein</fullName>
    </submittedName>
</protein>
<evidence type="ECO:0000313" key="2">
    <source>
        <dbReference type="Proteomes" id="UP000596742"/>
    </source>
</evidence>
<reference evidence="1" key="1">
    <citation type="submission" date="2018-11" db="EMBL/GenBank/DDBJ databases">
        <authorList>
            <person name="Alioto T."/>
            <person name="Alioto T."/>
        </authorList>
    </citation>
    <scope>NUCLEOTIDE SEQUENCE</scope>
</reference>
<dbReference type="GO" id="GO:0009235">
    <property type="term" value="P:cobalamin metabolic process"/>
    <property type="evidence" value="ECO:0007669"/>
    <property type="project" value="InterPro"/>
</dbReference>
<dbReference type="Proteomes" id="UP000596742">
    <property type="component" value="Unassembled WGS sequence"/>
</dbReference>
<accession>A0A8B6E985</accession>